<reference evidence="1" key="2">
    <citation type="submission" date="2020-12" db="EMBL/GenBank/DDBJ databases">
        <authorList>
            <person name="Kanost M."/>
        </authorList>
    </citation>
    <scope>NUCLEOTIDE SEQUENCE</scope>
</reference>
<comment type="caution">
    <text evidence="1">The sequence shown here is derived from an EMBL/GenBank/DDBJ whole genome shotgun (WGS) entry which is preliminary data.</text>
</comment>
<sequence length="48" mass="5512">MRRALRSRRRCPPRLLLRAARAAAPRIPTPATPVSLSWILRGQRKCPH</sequence>
<protein>
    <submittedName>
        <fullName evidence="1">Uncharacterized protein</fullName>
    </submittedName>
</protein>
<name>A0A922CRH0_MANSE</name>
<dbReference type="EMBL" id="JH668483">
    <property type="protein sequence ID" value="KAG6455148.1"/>
    <property type="molecule type" value="Genomic_DNA"/>
</dbReference>
<accession>A0A922CRH0</accession>
<proteinExistence type="predicted"/>
<evidence type="ECO:0000313" key="2">
    <source>
        <dbReference type="Proteomes" id="UP000791440"/>
    </source>
</evidence>
<gene>
    <name evidence="1" type="ORF">O3G_MSEX009050</name>
</gene>
<dbReference type="Proteomes" id="UP000791440">
    <property type="component" value="Unassembled WGS sequence"/>
</dbReference>
<dbReference type="AlphaFoldDB" id="A0A922CRH0"/>
<reference evidence="1" key="1">
    <citation type="journal article" date="2016" name="Insect Biochem. Mol. Biol.">
        <title>Multifaceted biological insights from a draft genome sequence of the tobacco hornworm moth, Manduca sexta.</title>
        <authorList>
            <person name="Kanost M.R."/>
            <person name="Arrese E.L."/>
            <person name="Cao X."/>
            <person name="Chen Y.R."/>
            <person name="Chellapilla S."/>
            <person name="Goldsmith M.R."/>
            <person name="Grosse-Wilde E."/>
            <person name="Heckel D.G."/>
            <person name="Herndon N."/>
            <person name="Jiang H."/>
            <person name="Papanicolaou A."/>
            <person name="Qu J."/>
            <person name="Soulages J.L."/>
            <person name="Vogel H."/>
            <person name="Walters J."/>
            <person name="Waterhouse R.M."/>
            <person name="Ahn S.J."/>
            <person name="Almeida F.C."/>
            <person name="An C."/>
            <person name="Aqrawi P."/>
            <person name="Bretschneider A."/>
            <person name="Bryant W.B."/>
            <person name="Bucks S."/>
            <person name="Chao H."/>
            <person name="Chevignon G."/>
            <person name="Christen J.M."/>
            <person name="Clarke D.F."/>
            <person name="Dittmer N.T."/>
            <person name="Ferguson L.C.F."/>
            <person name="Garavelou S."/>
            <person name="Gordon K.H.J."/>
            <person name="Gunaratna R.T."/>
            <person name="Han Y."/>
            <person name="Hauser F."/>
            <person name="He Y."/>
            <person name="Heidel-Fischer H."/>
            <person name="Hirsh A."/>
            <person name="Hu Y."/>
            <person name="Jiang H."/>
            <person name="Kalra D."/>
            <person name="Klinner C."/>
            <person name="Konig C."/>
            <person name="Kovar C."/>
            <person name="Kroll A.R."/>
            <person name="Kuwar S.S."/>
            <person name="Lee S.L."/>
            <person name="Lehman R."/>
            <person name="Li K."/>
            <person name="Li Z."/>
            <person name="Liang H."/>
            <person name="Lovelace S."/>
            <person name="Lu Z."/>
            <person name="Mansfield J.H."/>
            <person name="McCulloch K.J."/>
            <person name="Mathew T."/>
            <person name="Morton B."/>
            <person name="Muzny D.M."/>
            <person name="Neunemann D."/>
            <person name="Ongeri F."/>
            <person name="Pauchet Y."/>
            <person name="Pu L.L."/>
            <person name="Pyrousis I."/>
            <person name="Rao X.J."/>
            <person name="Redding A."/>
            <person name="Roesel C."/>
            <person name="Sanchez-Gracia A."/>
            <person name="Schaack S."/>
            <person name="Shukla A."/>
            <person name="Tetreau G."/>
            <person name="Wang Y."/>
            <person name="Xiong G.H."/>
            <person name="Traut W."/>
            <person name="Walsh T.K."/>
            <person name="Worley K.C."/>
            <person name="Wu D."/>
            <person name="Wu W."/>
            <person name="Wu Y.Q."/>
            <person name="Zhang X."/>
            <person name="Zou Z."/>
            <person name="Zucker H."/>
            <person name="Briscoe A.D."/>
            <person name="Burmester T."/>
            <person name="Clem R.J."/>
            <person name="Feyereisen R."/>
            <person name="Grimmelikhuijzen C.J.P."/>
            <person name="Hamodrakas S.J."/>
            <person name="Hansson B.S."/>
            <person name="Huguet E."/>
            <person name="Jermiin L.S."/>
            <person name="Lan Q."/>
            <person name="Lehman H.K."/>
            <person name="Lorenzen M."/>
            <person name="Merzendorfer H."/>
            <person name="Michalopoulos I."/>
            <person name="Morton D.B."/>
            <person name="Muthukrishnan S."/>
            <person name="Oakeshott J.G."/>
            <person name="Palmer W."/>
            <person name="Park Y."/>
            <person name="Passarelli A.L."/>
            <person name="Rozas J."/>
            <person name="Schwartz L.M."/>
            <person name="Smith W."/>
            <person name="Southgate A."/>
            <person name="Vilcinskas A."/>
            <person name="Vogt R."/>
            <person name="Wang P."/>
            <person name="Werren J."/>
            <person name="Yu X.Q."/>
            <person name="Zhou J.J."/>
            <person name="Brown S.J."/>
            <person name="Scherer S.E."/>
            <person name="Richards S."/>
            <person name="Blissard G.W."/>
        </authorList>
    </citation>
    <scope>NUCLEOTIDE SEQUENCE</scope>
</reference>
<keyword evidence="2" id="KW-1185">Reference proteome</keyword>
<organism evidence="1 2">
    <name type="scientific">Manduca sexta</name>
    <name type="common">Tobacco hawkmoth</name>
    <name type="synonym">Tobacco hornworm</name>
    <dbReference type="NCBI Taxonomy" id="7130"/>
    <lineage>
        <taxon>Eukaryota</taxon>
        <taxon>Metazoa</taxon>
        <taxon>Ecdysozoa</taxon>
        <taxon>Arthropoda</taxon>
        <taxon>Hexapoda</taxon>
        <taxon>Insecta</taxon>
        <taxon>Pterygota</taxon>
        <taxon>Neoptera</taxon>
        <taxon>Endopterygota</taxon>
        <taxon>Lepidoptera</taxon>
        <taxon>Glossata</taxon>
        <taxon>Ditrysia</taxon>
        <taxon>Bombycoidea</taxon>
        <taxon>Sphingidae</taxon>
        <taxon>Sphinginae</taxon>
        <taxon>Sphingini</taxon>
        <taxon>Manduca</taxon>
    </lineage>
</organism>
<evidence type="ECO:0000313" key="1">
    <source>
        <dbReference type="EMBL" id="KAG6455148.1"/>
    </source>
</evidence>